<dbReference type="PRINTS" id="PR00344">
    <property type="entry name" value="BCTRLSENSOR"/>
</dbReference>
<dbReference type="SMART" id="SM00388">
    <property type="entry name" value="HisKA"/>
    <property type="match status" value="1"/>
</dbReference>
<dbReference type="CDD" id="cd00082">
    <property type="entry name" value="HisKA"/>
    <property type="match status" value="1"/>
</dbReference>
<dbReference type="PANTHER" id="PTHR42878">
    <property type="entry name" value="TWO-COMPONENT HISTIDINE KINASE"/>
    <property type="match status" value="1"/>
</dbReference>
<keyword evidence="4" id="KW-0597">Phosphoprotein</keyword>
<dbReference type="EC" id="2.7.13.3" evidence="3"/>
<evidence type="ECO:0000256" key="1">
    <source>
        <dbReference type="ARBA" id="ARBA00000085"/>
    </source>
</evidence>
<evidence type="ECO:0000259" key="10">
    <source>
        <dbReference type="PROSITE" id="PS50109"/>
    </source>
</evidence>
<dbReference type="InterPro" id="IPR036890">
    <property type="entry name" value="HATPase_C_sf"/>
</dbReference>
<dbReference type="RefSeq" id="WP_157295347.1">
    <property type="nucleotide sequence ID" value="NZ_JBIAZU010000004.1"/>
</dbReference>
<reference evidence="11 12" key="1">
    <citation type="submission" date="2024-10" db="EMBL/GenBank/DDBJ databases">
        <title>The Natural Products Discovery Center: Release of the First 8490 Sequenced Strains for Exploring Actinobacteria Biosynthetic Diversity.</title>
        <authorList>
            <person name="Kalkreuter E."/>
            <person name="Kautsar S.A."/>
            <person name="Yang D."/>
            <person name="Bader C.D."/>
            <person name="Teijaro C.N."/>
            <person name="Fluegel L."/>
            <person name="Davis C.M."/>
            <person name="Simpson J.R."/>
            <person name="Lauterbach L."/>
            <person name="Steele A.D."/>
            <person name="Gui C."/>
            <person name="Meng S."/>
            <person name="Li G."/>
            <person name="Viehrig K."/>
            <person name="Ye F."/>
            <person name="Su P."/>
            <person name="Kiefer A.F."/>
            <person name="Nichols A."/>
            <person name="Cepeda A.J."/>
            <person name="Yan W."/>
            <person name="Fan B."/>
            <person name="Jiang Y."/>
            <person name="Adhikari A."/>
            <person name="Zheng C.-J."/>
            <person name="Schuster L."/>
            <person name="Cowan T.M."/>
            <person name="Smanski M.J."/>
            <person name="Chevrette M.G."/>
            <person name="De Carvalho L.P.S."/>
            <person name="Shen B."/>
        </authorList>
    </citation>
    <scope>NUCLEOTIDE SEQUENCE [LARGE SCALE GENOMIC DNA]</scope>
    <source>
        <strain evidence="11 12">NPDC000087</strain>
    </source>
</reference>
<keyword evidence="6" id="KW-0418">Kinase</keyword>
<dbReference type="GO" id="GO:0005524">
    <property type="term" value="F:ATP binding"/>
    <property type="evidence" value="ECO:0007669"/>
    <property type="project" value="UniProtKB-KW"/>
</dbReference>
<evidence type="ECO:0000256" key="3">
    <source>
        <dbReference type="ARBA" id="ARBA00012438"/>
    </source>
</evidence>
<dbReference type="InterPro" id="IPR005467">
    <property type="entry name" value="His_kinase_dom"/>
</dbReference>
<keyword evidence="5" id="KW-0808">Transferase</keyword>
<feature type="domain" description="Histidine kinase" evidence="10">
    <location>
        <begin position="304"/>
        <end position="513"/>
    </location>
</feature>
<dbReference type="Gene3D" id="1.10.287.130">
    <property type="match status" value="1"/>
</dbReference>
<organism evidence="11 12">
    <name type="scientific">Paractinoplanes globisporus</name>
    <dbReference type="NCBI Taxonomy" id="113565"/>
    <lineage>
        <taxon>Bacteria</taxon>
        <taxon>Bacillati</taxon>
        <taxon>Actinomycetota</taxon>
        <taxon>Actinomycetes</taxon>
        <taxon>Micromonosporales</taxon>
        <taxon>Micromonosporaceae</taxon>
        <taxon>Paractinoplanes</taxon>
    </lineage>
</organism>
<keyword evidence="9" id="KW-0732">Signal</keyword>
<name>A0ABW6WFL9_9ACTN</name>
<evidence type="ECO:0000256" key="5">
    <source>
        <dbReference type="ARBA" id="ARBA00022679"/>
    </source>
</evidence>
<dbReference type="Pfam" id="PF02518">
    <property type="entry name" value="HATPase_c"/>
    <property type="match status" value="1"/>
</dbReference>
<keyword evidence="11" id="KW-0067">ATP-binding</keyword>
<sequence>MKIRALRSRSRRAVGLAAVVLTLGLAGGAAATAGLALAADDAGAAELTLREASVRSALGSALQRYADTMHDVSAVAGSDALPDTVTRIAGERLPGAHQVLVVAADGTVLARHAADGSTPATAAALSPAPELSRAMALATQHGGPVAGAAHVLPADAGLPAAQRQQAFELVAPLRDPAGWVIVSVRATDFLDAALRAAGVTGVSVTLTDRAEGVATWSQGGPASGDESRLVDLPMNGNSWQARVRPTTPLVSAAVAAAAPVTMVGATLAGLALAALVLFLSPVTTPATITRTREIDNELAGFAATATEHLHTPLHTIAGFTEILLEDAPGLDEESRGFVRRIDSATRRMLTIVDELVTYASAADAALKPEPIEASLLALDVAASHLPGPSIEIGELPAVSGDAALLRQVLDQLITNALRFVRHGAPALVEVTASPRDDGWWRIQVADRGIGVPEEQRSRIFAPFHRTPAAEGYPGTGLGLAVCARIVALHGGEIGVETNPGGGSVFWFTVAGAALGAREPAGAL</sequence>
<dbReference type="PANTHER" id="PTHR42878:SF15">
    <property type="entry name" value="BACTERIOPHYTOCHROME"/>
    <property type="match status" value="1"/>
</dbReference>
<dbReference type="Proteomes" id="UP001602245">
    <property type="component" value="Unassembled WGS sequence"/>
</dbReference>
<dbReference type="SUPFAM" id="SSF47384">
    <property type="entry name" value="Homodimeric domain of signal transducing histidine kinase"/>
    <property type="match status" value="1"/>
</dbReference>
<evidence type="ECO:0000256" key="4">
    <source>
        <dbReference type="ARBA" id="ARBA00022553"/>
    </source>
</evidence>
<dbReference type="InterPro" id="IPR050351">
    <property type="entry name" value="BphY/WalK/GraS-like"/>
</dbReference>
<accession>A0ABW6WFL9</accession>
<dbReference type="Gene3D" id="3.30.565.10">
    <property type="entry name" value="Histidine kinase-like ATPase, C-terminal domain"/>
    <property type="match status" value="1"/>
</dbReference>
<evidence type="ECO:0000256" key="9">
    <source>
        <dbReference type="SAM" id="SignalP"/>
    </source>
</evidence>
<keyword evidence="12" id="KW-1185">Reference proteome</keyword>
<dbReference type="InterPro" id="IPR003661">
    <property type="entry name" value="HisK_dim/P_dom"/>
</dbReference>
<evidence type="ECO:0000256" key="7">
    <source>
        <dbReference type="ARBA" id="ARBA00023012"/>
    </source>
</evidence>
<dbReference type="PROSITE" id="PS50109">
    <property type="entry name" value="HIS_KIN"/>
    <property type="match status" value="1"/>
</dbReference>
<dbReference type="SMART" id="SM00387">
    <property type="entry name" value="HATPase_c"/>
    <property type="match status" value="1"/>
</dbReference>
<dbReference type="InterPro" id="IPR004358">
    <property type="entry name" value="Sig_transdc_His_kin-like_C"/>
</dbReference>
<feature type="signal peptide" evidence="9">
    <location>
        <begin position="1"/>
        <end position="38"/>
    </location>
</feature>
<evidence type="ECO:0000256" key="6">
    <source>
        <dbReference type="ARBA" id="ARBA00022777"/>
    </source>
</evidence>
<dbReference type="EMBL" id="JBIAZU010000004">
    <property type="protein sequence ID" value="MFF5292092.1"/>
    <property type="molecule type" value="Genomic_DNA"/>
</dbReference>
<evidence type="ECO:0000313" key="12">
    <source>
        <dbReference type="Proteomes" id="UP001602245"/>
    </source>
</evidence>
<keyword evidence="7" id="KW-0902">Two-component regulatory system</keyword>
<dbReference type="Pfam" id="PF00512">
    <property type="entry name" value="HisKA"/>
    <property type="match status" value="1"/>
</dbReference>
<protein>
    <recommendedName>
        <fullName evidence="8">Sensor-like histidine kinase SenX3</fullName>
        <ecNumber evidence="3">2.7.13.3</ecNumber>
    </recommendedName>
</protein>
<comment type="subcellular location">
    <subcellularLocation>
        <location evidence="2">Cell membrane</location>
    </subcellularLocation>
</comment>
<keyword evidence="11" id="KW-0547">Nucleotide-binding</keyword>
<evidence type="ECO:0000256" key="2">
    <source>
        <dbReference type="ARBA" id="ARBA00004236"/>
    </source>
</evidence>
<feature type="chain" id="PRO_5047384788" description="Sensor-like histidine kinase SenX3" evidence="9">
    <location>
        <begin position="39"/>
        <end position="523"/>
    </location>
</feature>
<comment type="catalytic activity">
    <reaction evidence="1">
        <text>ATP + protein L-histidine = ADP + protein N-phospho-L-histidine.</text>
        <dbReference type="EC" id="2.7.13.3"/>
    </reaction>
</comment>
<dbReference type="SUPFAM" id="SSF55874">
    <property type="entry name" value="ATPase domain of HSP90 chaperone/DNA topoisomerase II/histidine kinase"/>
    <property type="match status" value="1"/>
</dbReference>
<dbReference type="InterPro" id="IPR036097">
    <property type="entry name" value="HisK_dim/P_sf"/>
</dbReference>
<evidence type="ECO:0000313" key="11">
    <source>
        <dbReference type="EMBL" id="MFF5292092.1"/>
    </source>
</evidence>
<gene>
    <name evidence="11" type="ORF">ACFY35_21850</name>
</gene>
<comment type="caution">
    <text evidence="11">The sequence shown here is derived from an EMBL/GenBank/DDBJ whole genome shotgun (WGS) entry which is preliminary data.</text>
</comment>
<dbReference type="InterPro" id="IPR003594">
    <property type="entry name" value="HATPase_dom"/>
</dbReference>
<evidence type="ECO:0000256" key="8">
    <source>
        <dbReference type="ARBA" id="ARBA00039401"/>
    </source>
</evidence>
<proteinExistence type="predicted"/>